<dbReference type="EMBL" id="AP035787">
    <property type="protein sequence ID" value="BFO76412.1"/>
    <property type="molecule type" value="Genomic_DNA"/>
</dbReference>
<feature type="domain" description="Major fimbrium tip subunit FimD third Ig-like" evidence="8">
    <location>
        <begin position="390"/>
        <end position="513"/>
    </location>
</feature>
<dbReference type="Pfam" id="PF26306">
    <property type="entry name" value="FimD_3rd"/>
    <property type="match status" value="1"/>
</dbReference>
<feature type="chain" id="PRO_5044250692" description="DUF4906 domain-containing protein" evidence="6">
    <location>
        <begin position="24"/>
        <end position="789"/>
    </location>
</feature>
<reference evidence="9" key="1">
    <citation type="submission" date="2024-07" db="EMBL/GenBank/DDBJ databases">
        <title>Complete genome sequence of Prevotella sp. YM-2024 GTC17259.</title>
        <authorList>
            <person name="Hayashi M."/>
            <person name="Muto Y."/>
            <person name="Tanaka K."/>
            <person name="Niwa H."/>
        </authorList>
    </citation>
    <scope>NUCLEOTIDE SEQUENCE</scope>
    <source>
        <strain evidence="9">GTC17259</strain>
    </source>
</reference>
<sequence>MKISNYIYTVLASLLLLTLSACRAEDDIPTINKEDCYQLQFGLSVLPPQTRALGLENGIDDPLNENKIATMDAFIYDDAGNQQGHYSTVKGDLVINAATNALAGTATIYVPKDNPLSTIYQGHNYNLYVLVNYHGTDNLDGKNLSDLKAIIMTSDNLVQSTVKPQDDFLMDGTTKTGIMSWATSNNYSVGQTVKLSRAAAKVRIRLDANIVIQDNKDIYDVVGEPTITFKSYTNQTSLFAGSPVPMPTYLSIDTEQPMVKTAHEGKQFWAREVPYYSYENDWSIDAKLRTYAVIKLRVMKHDDPGQKITDSYYSVPLNYLAVKDGMTQAEKDGLTKLQRNHLYDIECSIKQLGSAEPTKPVDMPYSYIAVEDWNTPDDIDAAITKAHYLVVKETHPEMLNVAERLVEYISDLPINVDKMNASIRHEYTQYNVDGSKQKITGGNVVRNSDNSYHSTIRVDTTSANGKKYLKITSLTPNNYVPRIIKFRVEQIQDPDDATATPLWKDVEVTQYPPIYVTAKESSGNPIYWYSAFTSYNGSGPGGTAGYQSNGTLFKITTLAPQDGQIVGDPTGGSERTGRDEESNKITSPQFIVASQWGMSTAVRQYNDNNKTPLGWYDGSDFNLENATNPSIEDKYAYANSNHGGTYSMRYRDYNSADSRAYNYWEDDYGISVRNKRIEGNENGPNWSTDWWGTITGVRSYNTKYWTHTFKYEDHWRIPTWAELALIVKIQKDPNSAVKSLLWGFQYWSAWTGHGYNFVTPGDYPSTGTMSIRPVFDTYDKNDSQDSNKW</sequence>
<evidence type="ECO:0000256" key="4">
    <source>
        <dbReference type="ARBA" id="ARBA00023263"/>
    </source>
</evidence>
<evidence type="ECO:0000256" key="2">
    <source>
        <dbReference type="ARBA" id="ARBA00006011"/>
    </source>
</evidence>
<dbReference type="InterPro" id="IPR029141">
    <property type="entry name" value="FimA_N"/>
</dbReference>
<dbReference type="AlphaFoldDB" id="A0AB33J6E5"/>
<evidence type="ECO:0000256" key="3">
    <source>
        <dbReference type="ARBA" id="ARBA00022729"/>
    </source>
</evidence>
<organism evidence="9">
    <name type="scientific">Prevotella sp. GTC17259</name>
    <dbReference type="NCBI Taxonomy" id="3236795"/>
    <lineage>
        <taxon>Bacteria</taxon>
        <taxon>Pseudomonadati</taxon>
        <taxon>Bacteroidota</taxon>
        <taxon>Bacteroidia</taxon>
        <taxon>Bacteroidales</taxon>
        <taxon>Prevotellaceae</taxon>
        <taxon>Prevotella</taxon>
    </lineage>
</organism>
<evidence type="ECO:0000256" key="6">
    <source>
        <dbReference type="SAM" id="SignalP"/>
    </source>
</evidence>
<feature type="domain" description="Major fimbrial subunit protein N-terminal" evidence="7">
    <location>
        <begin position="63"/>
        <end position="196"/>
    </location>
</feature>
<proteinExistence type="inferred from homology"/>
<feature type="region of interest" description="Disordered" evidence="5">
    <location>
        <begin position="563"/>
        <end position="583"/>
    </location>
</feature>
<accession>A0AB33J6E5</accession>
<name>A0AB33J6E5_9BACT</name>
<evidence type="ECO:0000313" key="9">
    <source>
        <dbReference type="EMBL" id="BFO76412.1"/>
    </source>
</evidence>
<dbReference type="GO" id="GO:0009289">
    <property type="term" value="C:pilus"/>
    <property type="evidence" value="ECO:0007669"/>
    <property type="project" value="UniProtKB-SubCell"/>
</dbReference>
<comment type="similarity">
    <text evidence="2">Belongs to the bacteroidetes fimbrillin superfamily. FimA/Mfa1 family.</text>
</comment>
<keyword evidence="3 6" id="KW-0732">Signal</keyword>
<dbReference type="PROSITE" id="PS51257">
    <property type="entry name" value="PROKAR_LIPOPROTEIN"/>
    <property type="match status" value="1"/>
</dbReference>
<comment type="subcellular location">
    <subcellularLocation>
        <location evidence="1">Fimbrium</location>
    </subcellularLocation>
</comment>
<feature type="signal peptide" evidence="6">
    <location>
        <begin position="1"/>
        <end position="23"/>
    </location>
</feature>
<dbReference type="InterPro" id="IPR058822">
    <property type="entry name" value="Ig-like_FimD_3rd"/>
</dbReference>
<evidence type="ECO:0000256" key="5">
    <source>
        <dbReference type="SAM" id="MobiDB-lite"/>
    </source>
</evidence>
<evidence type="ECO:0008006" key="10">
    <source>
        <dbReference type="Google" id="ProtNLM"/>
    </source>
</evidence>
<evidence type="ECO:0000259" key="8">
    <source>
        <dbReference type="Pfam" id="PF26306"/>
    </source>
</evidence>
<dbReference type="Pfam" id="PF06321">
    <property type="entry name" value="P_gingi_FimA"/>
    <property type="match status" value="1"/>
</dbReference>
<evidence type="ECO:0000259" key="7">
    <source>
        <dbReference type="Pfam" id="PF06321"/>
    </source>
</evidence>
<keyword evidence="4" id="KW-0281">Fimbrium</keyword>
<dbReference type="Gene3D" id="2.60.40.3690">
    <property type="match status" value="1"/>
</dbReference>
<gene>
    <name evidence="9" type="ORF">GTC17259_14620</name>
</gene>
<evidence type="ECO:0000256" key="1">
    <source>
        <dbReference type="ARBA" id="ARBA00004561"/>
    </source>
</evidence>
<protein>
    <recommendedName>
        <fullName evidence="10">DUF4906 domain-containing protein</fullName>
    </recommendedName>
</protein>